<name>A0A834HSN6_RHYFE</name>
<sequence length="345" mass="40045">MYTAVIIDDDQELIKKCKAAKSTPHGCYSSLTEKTNMAEKYNQSNLNEIDQILVEPPAFNTNEPNPDDDIMKWAEKNIDENPNLKLQLIEELRDMIFEKGECEPERIDDAYLLRFLRARHFIVRMAHRLIVNHCNFKESYPEFFTDLNYDKLCEIGDSEIFSIPPYVDQDGRRMLIVRFGKWNPAKISTNELFQSIIMMLHMAVLEPSFQILGGICIIDAADISTGQAWYLTPTIVNHILAVAYGAFPHRIQALHIVNASRIFDYALGMIRPFLSDVMKERMFFHSDMESLHQHIDPKYLPKRYGGVHKDYFYNDWLAAIKKCDHLLDELESSGYEGSKKFIQSM</sequence>
<dbReference type="InterPro" id="IPR001251">
    <property type="entry name" value="CRAL-TRIO_dom"/>
</dbReference>
<dbReference type="GO" id="GO:1902936">
    <property type="term" value="F:phosphatidylinositol bisphosphate binding"/>
    <property type="evidence" value="ECO:0007669"/>
    <property type="project" value="TreeGrafter"/>
</dbReference>
<dbReference type="SUPFAM" id="SSF46938">
    <property type="entry name" value="CRAL/TRIO N-terminal domain"/>
    <property type="match status" value="1"/>
</dbReference>
<dbReference type="PANTHER" id="PTHR10174:SF234">
    <property type="entry name" value="SD01558P"/>
    <property type="match status" value="1"/>
</dbReference>
<dbReference type="OrthoDB" id="440711at2759"/>
<dbReference type="Gene3D" id="3.40.525.10">
    <property type="entry name" value="CRAL-TRIO lipid binding domain"/>
    <property type="match status" value="1"/>
</dbReference>
<feature type="domain" description="CRAL-TRIO" evidence="1">
    <location>
        <begin position="151"/>
        <end position="312"/>
    </location>
</feature>
<dbReference type="Pfam" id="PF00650">
    <property type="entry name" value="CRAL_TRIO"/>
    <property type="match status" value="1"/>
</dbReference>
<dbReference type="Gene3D" id="1.10.8.20">
    <property type="entry name" value="N-terminal domain of phosphatidylinositol transfer protein sec14p"/>
    <property type="match status" value="1"/>
</dbReference>
<comment type="caution">
    <text evidence="2">The sequence shown here is derived from an EMBL/GenBank/DDBJ whole genome shotgun (WGS) entry which is preliminary data.</text>
</comment>
<keyword evidence="3" id="KW-1185">Reference proteome</keyword>
<dbReference type="Proteomes" id="UP000625711">
    <property type="component" value="Unassembled WGS sequence"/>
</dbReference>
<reference evidence="2" key="1">
    <citation type="submission" date="2020-08" db="EMBL/GenBank/DDBJ databases">
        <title>Genome sequencing and assembly of the red palm weevil Rhynchophorus ferrugineus.</title>
        <authorList>
            <person name="Dias G.B."/>
            <person name="Bergman C.M."/>
            <person name="Manee M."/>
        </authorList>
    </citation>
    <scope>NUCLEOTIDE SEQUENCE</scope>
    <source>
        <strain evidence="2">AA-2017</strain>
        <tissue evidence="2">Whole larva</tissue>
    </source>
</reference>
<dbReference type="SUPFAM" id="SSF52087">
    <property type="entry name" value="CRAL/TRIO domain"/>
    <property type="match status" value="1"/>
</dbReference>
<dbReference type="EMBL" id="JAACXV010014364">
    <property type="protein sequence ID" value="KAF7267920.1"/>
    <property type="molecule type" value="Genomic_DNA"/>
</dbReference>
<dbReference type="SMART" id="SM00516">
    <property type="entry name" value="SEC14"/>
    <property type="match status" value="1"/>
</dbReference>
<evidence type="ECO:0000313" key="3">
    <source>
        <dbReference type="Proteomes" id="UP000625711"/>
    </source>
</evidence>
<dbReference type="InterPro" id="IPR036273">
    <property type="entry name" value="CRAL/TRIO_N_dom_sf"/>
</dbReference>
<dbReference type="PANTHER" id="PTHR10174">
    <property type="entry name" value="ALPHA-TOCOPHEROL TRANSFER PROTEIN-RELATED"/>
    <property type="match status" value="1"/>
</dbReference>
<proteinExistence type="predicted"/>
<protein>
    <recommendedName>
        <fullName evidence="1">CRAL-TRIO domain-containing protein</fullName>
    </recommendedName>
</protein>
<evidence type="ECO:0000259" key="1">
    <source>
        <dbReference type="PROSITE" id="PS50191"/>
    </source>
</evidence>
<dbReference type="PRINTS" id="PR00180">
    <property type="entry name" value="CRETINALDHBP"/>
</dbReference>
<gene>
    <name evidence="2" type="ORF">GWI33_018870</name>
</gene>
<dbReference type="InterPro" id="IPR011074">
    <property type="entry name" value="CRAL/TRIO_N_dom"/>
</dbReference>
<dbReference type="CDD" id="cd00170">
    <property type="entry name" value="SEC14"/>
    <property type="match status" value="1"/>
</dbReference>
<accession>A0A834HSN6</accession>
<organism evidence="2 3">
    <name type="scientific">Rhynchophorus ferrugineus</name>
    <name type="common">Red palm weevil</name>
    <name type="synonym">Curculio ferrugineus</name>
    <dbReference type="NCBI Taxonomy" id="354439"/>
    <lineage>
        <taxon>Eukaryota</taxon>
        <taxon>Metazoa</taxon>
        <taxon>Ecdysozoa</taxon>
        <taxon>Arthropoda</taxon>
        <taxon>Hexapoda</taxon>
        <taxon>Insecta</taxon>
        <taxon>Pterygota</taxon>
        <taxon>Neoptera</taxon>
        <taxon>Endopterygota</taxon>
        <taxon>Coleoptera</taxon>
        <taxon>Polyphaga</taxon>
        <taxon>Cucujiformia</taxon>
        <taxon>Curculionidae</taxon>
        <taxon>Dryophthorinae</taxon>
        <taxon>Rhynchophorus</taxon>
    </lineage>
</organism>
<dbReference type="AlphaFoldDB" id="A0A834HSN6"/>
<dbReference type="GO" id="GO:0016020">
    <property type="term" value="C:membrane"/>
    <property type="evidence" value="ECO:0007669"/>
    <property type="project" value="TreeGrafter"/>
</dbReference>
<evidence type="ECO:0000313" key="2">
    <source>
        <dbReference type="EMBL" id="KAF7267920.1"/>
    </source>
</evidence>
<dbReference type="SMART" id="SM01100">
    <property type="entry name" value="CRAL_TRIO_N"/>
    <property type="match status" value="1"/>
</dbReference>
<dbReference type="InterPro" id="IPR036865">
    <property type="entry name" value="CRAL-TRIO_dom_sf"/>
</dbReference>
<dbReference type="PROSITE" id="PS50191">
    <property type="entry name" value="CRAL_TRIO"/>
    <property type="match status" value="1"/>
</dbReference>